<gene>
    <name evidence="2" type="ORF">phytr_9110</name>
</gene>
<dbReference type="Proteomes" id="UP000241762">
    <property type="component" value="Chromosome"/>
</dbReference>
<evidence type="ECO:0000313" key="2">
    <source>
        <dbReference type="EMBL" id="AVP87840.1"/>
    </source>
</evidence>
<feature type="region of interest" description="Disordered" evidence="1">
    <location>
        <begin position="138"/>
        <end position="168"/>
    </location>
</feature>
<feature type="compositionally biased region" description="Polar residues" evidence="1">
    <location>
        <begin position="147"/>
        <end position="162"/>
    </location>
</feature>
<evidence type="ECO:0000313" key="3">
    <source>
        <dbReference type="Proteomes" id="UP000241762"/>
    </source>
</evidence>
<name>A0A2P1P9A3_9RICK</name>
<sequence>MNSNQTSIDKPLLKLINEFSKDFRGLNQEKKLILSEFLSQESEGIVSKELMLKCLQAPSQVTPEELAKIVEYQKKLLKDITSGNLSSEEPGKSECSDFSNVAMVTDEDPREVVRILGDEETYLLMRHLDLMTTLQENCSGEEDNHETPATNNSIGTIGNQDNEVSHES</sequence>
<dbReference type="EMBL" id="CP027845">
    <property type="protein sequence ID" value="AVP87840.1"/>
    <property type="molecule type" value="Genomic_DNA"/>
</dbReference>
<proteinExistence type="predicted"/>
<organism evidence="2 3">
    <name type="scientific">Candidatus Phycorickettsia trachydisci</name>
    <dbReference type="NCBI Taxonomy" id="2115978"/>
    <lineage>
        <taxon>Bacteria</taxon>
        <taxon>Pseudomonadati</taxon>
        <taxon>Pseudomonadota</taxon>
        <taxon>Alphaproteobacteria</taxon>
        <taxon>Rickettsiales</taxon>
        <taxon>Rickettsiaceae</taxon>
        <taxon>Candidatus Phycorickettsia</taxon>
    </lineage>
</organism>
<accession>A0A2P1P9A3</accession>
<protein>
    <submittedName>
        <fullName evidence="2">Uncharacterized protein</fullName>
    </submittedName>
</protein>
<reference evidence="2 3" key="1">
    <citation type="submission" date="2018-03" db="EMBL/GenBank/DDBJ databases">
        <title>A gene transfer event suggests a long-term partnership between eustigmatophyte algae and a novel lineage of endosymbiotic bacteria.</title>
        <authorList>
            <person name="Yurchenko T."/>
            <person name="Sevcikova T."/>
            <person name="Pribyl P."/>
            <person name="El Karkouri K."/>
            <person name="Klimes V."/>
            <person name="Amaral R."/>
            <person name="Zbrankova V."/>
            <person name="Kim E."/>
            <person name="Raoult D."/>
            <person name="Santos L.M.A."/>
            <person name="Elias M."/>
        </authorList>
    </citation>
    <scope>NUCLEOTIDE SEQUENCE [LARGE SCALE GENOMIC DNA]</scope>
    <source>
        <strain evidence="2">CCALA 838</strain>
    </source>
</reference>
<evidence type="ECO:0000256" key="1">
    <source>
        <dbReference type="SAM" id="MobiDB-lite"/>
    </source>
</evidence>
<keyword evidence="3" id="KW-1185">Reference proteome</keyword>
<dbReference type="RefSeq" id="WP_106874683.1">
    <property type="nucleotide sequence ID" value="NZ_CP027845.1"/>
</dbReference>
<dbReference type="AlphaFoldDB" id="A0A2P1P9A3"/>
<dbReference type="KEGG" id="ptc:phytr_9110"/>